<dbReference type="InterPro" id="IPR013108">
    <property type="entry name" value="Amidohydro_3"/>
</dbReference>
<keyword evidence="2" id="KW-0378">Hydrolase</keyword>
<organism evidence="2 3">
    <name type="scientific">Heyndrickxia oleronia</name>
    <dbReference type="NCBI Taxonomy" id="38875"/>
    <lineage>
        <taxon>Bacteria</taxon>
        <taxon>Bacillati</taxon>
        <taxon>Bacillota</taxon>
        <taxon>Bacilli</taxon>
        <taxon>Bacillales</taxon>
        <taxon>Bacillaceae</taxon>
        <taxon>Heyndrickxia</taxon>
    </lineage>
</organism>
<dbReference type="CDD" id="cd01300">
    <property type="entry name" value="YtcJ_like"/>
    <property type="match status" value="1"/>
</dbReference>
<dbReference type="InterPro" id="IPR032466">
    <property type="entry name" value="Metal_Hydrolase"/>
</dbReference>
<dbReference type="Gene3D" id="3.20.20.140">
    <property type="entry name" value="Metal-dependent hydrolases"/>
    <property type="match status" value="1"/>
</dbReference>
<sequence length="537" mass="59716">MTITIFTNGQIYTMDQMFPLVQSVVVTNGRIIDMGTTSDMLLQWGRHDVKVIDLQERTVIPGLIESHVHIAGVAMSFLNLDVTGVQSKKELLEKIKERANSLQPGEWLLGRGWDENLFIDSSIPSIEELDLVAPHCPIYIPRICGHAFLVNSKALEICHVHPNTTVPEGGTIVLDERTGKPTGLLLESASELINKYIPEKSYSELKKAVHQAIKFAMEKGLTSVHTNDPAFLNGFFQTYQIYDELINEEQLGLRCNLLIDYMYMKELRETGMYAGFGNDHLQIGAIKIFADGALGRRTALLSSPYHDDPSTVGDAMFDQETLYSIIQEARMLAMPIAVHTIGDQALENVLDILDQFPAVAYRDRIIHAQVLRKELIPRLKKPSRIVDIQPRFVVGDFPWVQDRLGESRMQLSYAWKTLLSSGVICAGGSDAPVEPIDPLLGIHAAVTRRAPGETHSGWNPTEKLSIDEAIKLFTIGGSYATNEENSKGTITRGKFADMTVLSKNIFEFKNPDEILSTEVVQTVIGGKVTYEKAGATY</sequence>
<dbReference type="InterPro" id="IPR011059">
    <property type="entry name" value="Metal-dep_hydrolase_composite"/>
</dbReference>
<name>A0A8E2LE33_9BACI</name>
<comment type="caution">
    <text evidence="2">The sequence shown here is derived from an EMBL/GenBank/DDBJ whole genome shotgun (WGS) entry which is preliminary data.</text>
</comment>
<dbReference type="Pfam" id="PF07969">
    <property type="entry name" value="Amidohydro_3"/>
    <property type="match status" value="1"/>
</dbReference>
<dbReference type="PANTHER" id="PTHR22642:SF2">
    <property type="entry name" value="PROTEIN LONG AFTER FAR-RED 3"/>
    <property type="match status" value="1"/>
</dbReference>
<dbReference type="InterPro" id="IPR033932">
    <property type="entry name" value="YtcJ-like"/>
</dbReference>
<proteinExistence type="predicted"/>
<dbReference type="AlphaFoldDB" id="A0A8E2LE33"/>
<protein>
    <submittedName>
        <fullName evidence="2">Hydrolase</fullName>
    </submittedName>
</protein>
<dbReference type="EMBL" id="MTLA01000208">
    <property type="protein sequence ID" value="OOP67312.1"/>
    <property type="molecule type" value="Genomic_DNA"/>
</dbReference>
<accession>A0A8E2LE33</accession>
<dbReference type="Gene3D" id="3.10.310.70">
    <property type="match status" value="1"/>
</dbReference>
<evidence type="ECO:0000313" key="2">
    <source>
        <dbReference type="EMBL" id="OOP67312.1"/>
    </source>
</evidence>
<dbReference type="SUPFAM" id="SSF51338">
    <property type="entry name" value="Composite domain of metallo-dependent hydrolases"/>
    <property type="match status" value="1"/>
</dbReference>
<keyword evidence="3" id="KW-1185">Reference proteome</keyword>
<feature type="domain" description="Amidohydrolase 3" evidence="1">
    <location>
        <begin position="50"/>
        <end position="530"/>
    </location>
</feature>
<dbReference type="PANTHER" id="PTHR22642">
    <property type="entry name" value="IMIDAZOLONEPROPIONASE"/>
    <property type="match status" value="1"/>
</dbReference>
<evidence type="ECO:0000259" key="1">
    <source>
        <dbReference type="Pfam" id="PF07969"/>
    </source>
</evidence>
<dbReference type="Gene3D" id="2.30.40.10">
    <property type="entry name" value="Urease, subunit C, domain 1"/>
    <property type="match status" value="1"/>
</dbReference>
<gene>
    <name evidence="2" type="ORF">BWZ43_16395</name>
</gene>
<dbReference type="RefSeq" id="WP_078110735.1">
    <property type="nucleotide sequence ID" value="NZ_CP065424.1"/>
</dbReference>
<dbReference type="Proteomes" id="UP000189761">
    <property type="component" value="Unassembled WGS sequence"/>
</dbReference>
<dbReference type="GO" id="GO:0016810">
    <property type="term" value="F:hydrolase activity, acting on carbon-nitrogen (but not peptide) bonds"/>
    <property type="evidence" value="ECO:0007669"/>
    <property type="project" value="InterPro"/>
</dbReference>
<evidence type="ECO:0000313" key="3">
    <source>
        <dbReference type="Proteomes" id="UP000189761"/>
    </source>
</evidence>
<reference evidence="2 3" key="1">
    <citation type="submission" date="2017-01" db="EMBL/GenBank/DDBJ databases">
        <title>Draft genome sequence of Bacillus oleronius.</title>
        <authorList>
            <person name="Allam M."/>
        </authorList>
    </citation>
    <scope>NUCLEOTIDE SEQUENCE [LARGE SCALE GENOMIC DNA]</scope>
    <source>
        <strain evidence="2 3">DSM 9356</strain>
    </source>
</reference>
<dbReference type="SUPFAM" id="SSF51556">
    <property type="entry name" value="Metallo-dependent hydrolases"/>
    <property type="match status" value="1"/>
</dbReference>